<feature type="transmembrane region" description="Helical" evidence="1">
    <location>
        <begin position="248"/>
        <end position="271"/>
    </location>
</feature>
<keyword evidence="1" id="KW-0812">Transmembrane</keyword>
<feature type="transmembrane region" description="Helical" evidence="1">
    <location>
        <begin position="85"/>
        <end position="105"/>
    </location>
</feature>
<comment type="caution">
    <text evidence="2">The sequence shown here is derived from an EMBL/GenBank/DDBJ whole genome shotgun (WGS) entry which is preliminary data.</text>
</comment>
<dbReference type="AlphaFoldDB" id="A0A2G9IB72"/>
<sequence>MGRTSKIIRRSIFSFLQNYQYFTLTPAILAFPYAISTLLSQSLIPSSPLFLIVHGRLRSLFLAAGFPPSSQLFAILNLKLSQTILTFLFVCPFSFSFLLLAKASIIKSLKPPEQPSLSSLFNPLLITQLCNSIVIITTNSTCFFLLVIFFNFFEFFELSSPGTLLFISVIGAIFYSIVLANAYIICNLALVSSGMDQHGGFLSILKACVLLQGRIAVALSLAVPINLSLAAIEALFQYRIIRNFHRSMALDLAMLLEGLLIAYLYALILVLDTVVGCMLWRSCKKDHKEMYFLRIETLP</sequence>
<evidence type="ECO:0000313" key="2">
    <source>
        <dbReference type="EMBL" id="PIN27005.1"/>
    </source>
</evidence>
<accession>A0A2G9IB72</accession>
<gene>
    <name evidence="2" type="ORF">CDL12_00223</name>
</gene>
<feature type="transmembrane region" description="Helical" evidence="1">
    <location>
        <begin position="125"/>
        <end position="152"/>
    </location>
</feature>
<keyword evidence="1" id="KW-1133">Transmembrane helix</keyword>
<proteinExistence type="predicted"/>
<name>A0A2G9IB72_9LAMI</name>
<dbReference type="Proteomes" id="UP000231279">
    <property type="component" value="Unassembled WGS sequence"/>
</dbReference>
<reference evidence="3" key="1">
    <citation type="journal article" date="2018" name="Gigascience">
        <title>Genome assembly of the Pink Ipe (Handroanthus impetiginosus, Bignoniaceae), a highly valued, ecologically keystone Neotropical timber forest tree.</title>
        <authorList>
            <person name="Silva-Junior O.B."/>
            <person name="Grattapaglia D."/>
            <person name="Novaes E."/>
            <person name="Collevatti R.G."/>
        </authorList>
    </citation>
    <scope>NUCLEOTIDE SEQUENCE [LARGE SCALE GENOMIC DNA]</scope>
    <source>
        <strain evidence="3">cv. UFG-1</strain>
    </source>
</reference>
<dbReference type="PANTHER" id="PTHR33133">
    <property type="entry name" value="OS08G0107100 PROTEIN-RELATED"/>
    <property type="match status" value="1"/>
</dbReference>
<dbReference type="EMBL" id="NKXS01000019">
    <property type="protein sequence ID" value="PIN27005.1"/>
    <property type="molecule type" value="Genomic_DNA"/>
</dbReference>
<keyword evidence="1" id="KW-0472">Membrane</keyword>
<evidence type="ECO:0000313" key="3">
    <source>
        <dbReference type="Proteomes" id="UP000231279"/>
    </source>
</evidence>
<feature type="transmembrane region" description="Helical" evidence="1">
    <location>
        <begin position="21"/>
        <end position="39"/>
    </location>
</feature>
<dbReference type="STRING" id="429701.A0A2G9IB72"/>
<protein>
    <submittedName>
        <fullName evidence="2">Uncharacterized protein</fullName>
    </submittedName>
</protein>
<dbReference type="OrthoDB" id="687732at2759"/>
<keyword evidence="3" id="KW-1185">Reference proteome</keyword>
<evidence type="ECO:0000256" key="1">
    <source>
        <dbReference type="SAM" id="Phobius"/>
    </source>
</evidence>
<feature type="transmembrane region" description="Helical" evidence="1">
    <location>
        <begin position="211"/>
        <end position="236"/>
    </location>
</feature>
<dbReference type="PANTHER" id="PTHR33133:SF3">
    <property type="entry name" value="TRANSMEMBRANE PROTEIN"/>
    <property type="match status" value="1"/>
</dbReference>
<feature type="transmembrane region" description="Helical" evidence="1">
    <location>
        <begin position="164"/>
        <end position="191"/>
    </location>
</feature>
<organism evidence="2 3">
    <name type="scientific">Handroanthus impetiginosus</name>
    <dbReference type="NCBI Taxonomy" id="429701"/>
    <lineage>
        <taxon>Eukaryota</taxon>
        <taxon>Viridiplantae</taxon>
        <taxon>Streptophyta</taxon>
        <taxon>Embryophyta</taxon>
        <taxon>Tracheophyta</taxon>
        <taxon>Spermatophyta</taxon>
        <taxon>Magnoliopsida</taxon>
        <taxon>eudicotyledons</taxon>
        <taxon>Gunneridae</taxon>
        <taxon>Pentapetalae</taxon>
        <taxon>asterids</taxon>
        <taxon>lamiids</taxon>
        <taxon>Lamiales</taxon>
        <taxon>Bignoniaceae</taxon>
        <taxon>Crescentiina</taxon>
        <taxon>Tabebuia alliance</taxon>
        <taxon>Handroanthus</taxon>
    </lineage>
</organism>